<evidence type="ECO:0000256" key="1">
    <source>
        <dbReference type="ARBA" id="ARBA00023125"/>
    </source>
</evidence>
<keyword evidence="4" id="KW-1185">Reference proteome</keyword>
<dbReference type="SUPFAM" id="SSF46689">
    <property type="entry name" value="Homeodomain-like"/>
    <property type="match status" value="1"/>
</dbReference>
<dbReference type="Pfam" id="PF00440">
    <property type="entry name" value="TetR_N"/>
    <property type="match status" value="1"/>
</dbReference>
<accession>A0ABU8RY97</accession>
<evidence type="ECO:0000313" key="3">
    <source>
        <dbReference type="EMBL" id="MEJ5978058.1"/>
    </source>
</evidence>
<dbReference type="Gene3D" id="1.10.357.10">
    <property type="entry name" value="Tetracycline Repressor, domain 2"/>
    <property type="match status" value="1"/>
</dbReference>
<name>A0ABU8RY97_9SPHN</name>
<protein>
    <submittedName>
        <fullName evidence="3">TetR family transcriptional regulator</fullName>
    </submittedName>
</protein>
<sequence length="225" mass="25494">MTEKARRISEAASGGETALILAAERLFAERGIAAVALRHVNQAANQRNMSAAHYHFGSREGLVHAVLMYRWPDLDRRRGVMLEERSGKRDLRFYLEAFIMPLAEELHPRDGGNFYIRFMQQYERFRQDYSTARQLTPFSVEIYDHIERLIGYLPEAVRRLRIGYLINMIHSVLAIAEERLGQDKVAPAEIALIAANLIDMCASALTAPLSIDTQDLLPGEPSTLP</sequence>
<reference evidence="3 4" key="1">
    <citation type="submission" date="2024-03" db="EMBL/GenBank/DDBJ databases">
        <authorList>
            <person name="Jo J.-H."/>
        </authorList>
    </citation>
    <scope>NUCLEOTIDE SEQUENCE [LARGE SCALE GENOMIC DNA]</scope>
    <source>
        <strain evidence="3 4">PS1R-30</strain>
    </source>
</reference>
<feature type="domain" description="HTH tetR-type" evidence="2">
    <location>
        <begin position="20"/>
        <end position="66"/>
    </location>
</feature>
<proteinExistence type="predicted"/>
<dbReference type="RefSeq" id="WP_339588002.1">
    <property type="nucleotide sequence ID" value="NZ_JBBHJZ010000003.1"/>
</dbReference>
<evidence type="ECO:0000259" key="2">
    <source>
        <dbReference type="Pfam" id="PF00440"/>
    </source>
</evidence>
<organism evidence="3 4">
    <name type="scientific">Novosphingobium anseongense</name>
    <dbReference type="NCBI Taxonomy" id="3133436"/>
    <lineage>
        <taxon>Bacteria</taxon>
        <taxon>Pseudomonadati</taxon>
        <taxon>Pseudomonadota</taxon>
        <taxon>Alphaproteobacteria</taxon>
        <taxon>Sphingomonadales</taxon>
        <taxon>Sphingomonadaceae</taxon>
        <taxon>Novosphingobium</taxon>
    </lineage>
</organism>
<keyword evidence="1" id="KW-0238">DNA-binding</keyword>
<dbReference type="EMBL" id="JBBHJZ010000003">
    <property type="protein sequence ID" value="MEJ5978058.1"/>
    <property type="molecule type" value="Genomic_DNA"/>
</dbReference>
<dbReference type="Proteomes" id="UP001361239">
    <property type="component" value="Unassembled WGS sequence"/>
</dbReference>
<gene>
    <name evidence="3" type="ORF">WG901_15510</name>
</gene>
<evidence type="ECO:0000313" key="4">
    <source>
        <dbReference type="Proteomes" id="UP001361239"/>
    </source>
</evidence>
<dbReference type="InterPro" id="IPR001647">
    <property type="entry name" value="HTH_TetR"/>
</dbReference>
<comment type="caution">
    <text evidence="3">The sequence shown here is derived from an EMBL/GenBank/DDBJ whole genome shotgun (WGS) entry which is preliminary data.</text>
</comment>
<dbReference type="InterPro" id="IPR009057">
    <property type="entry name" value="Homeodomain-like_sf"/>
</dbReference>